<dbReference type="EMBL" id="PNCK01000036">
    <property type="protein sequence ID" value="TMP42838.1"/>
    <property type="molecule type" value="Genomic_DNA"/>
</dbReference>
<protein>
    <submittedName>
        <fullName evidence="3">Uncharacterized protein</fullName>
    </submittedName>
</protein>
<dbReference type="Proteomes" id="UP000307706">
    <property type="component" value="Unassembled WGS sequence"/>
</dbReference>
<dbReference type="EMBL" id="PNCL01000019">
    <property type="protein sequence ID" value="TMP61074.1"/>
    <property type="molecule type" value="Genomic_DNA"/>
</dbReference>
<reference evidence="4 5" key="2">
    <citation type="submission" date="2019-06" db="EMBL/GenBank/DDBJ databases">
        <title>Co-occurence of chitin degradation, pigmentation and bioactivity in marine Pseudoalteromonas.</title>
        <authorList>
            <person name="Sonnenschein E.C."/>
            <person name="Bech P.K."/>
        </authorList>
    </citation>
    <scope>NUCLEOTIDE SEQUENCE [LARGE SCALE GENOMIC DNA]</scope>
    <source>
        <strain evidence="5">S2231</strain>
        <strain evidence="2 4">S2233</strain>
    </source>
</reference>
<keyword evidence="1" id="KW-1133">Transmembrane helix</keyword>
<comment type="caution">
    <text evidence="3">The sequence shown here is derived from an EMBL/GenBank/DDBJ whole genome shotgun (WGS) entry which is preliminary data.</text>
</comment>
<reference evidence="4 5" key="1">
    <citation type="submission" date="2017-12" db="EMBL/GenBank/DDBJ databases">
        <authorList>
            <person name="Paulsen S."/>
            <person name="Gram L.K."/>
        </authorList>
    </citation>
    <scope>NUCLEOTIDE SEQUENCE [LARGE SCALE GENOMIC DNA]</scope>
    <source>
        <strain evidence="3 5">S2231</strain>
        <strain evidence="2 4">S2233</strain>
    </source>
</reference>
<keyword evidence="4" id="KW-1185">Reference proteome</keyword>
<evidence type="ECO:0000256" key="1">
    <source>
        <dbReference type="SAM" id="Phobius"/>
    </source>
</evidence>
<evidence type="ECO:0000313" key="5">
    <source>
        <dbReference type="Proteomes" id="UP000307706"/>
    </source>
</evidence>
<organism evidence="3 5">
    <name type="scientific">Pseudoalteromonas citrea</name>
    <dbReference type="NCBI Taxonomy" id="43655"/>
    <lineage>
        <taxon>Bacteria</taxon>
        <taxon>Pseudomonadati</taxon>
        <taxon>Pseudomonadota</taxon>
        <taxon>Gammaproteobacteria</taxon>
        <taxon>Alteromonadales</taxon>
        <taxon>Pseudoalteromonadaceae</taxon>
        <taxon>Pseudoalteromonas</taxon>
    </lineage>
</organism>
<dbReference type="Proteomes" id="UP000305730">
    <property type="component" value="Unassembled WGS sequence"/>
</dbReference>
<proteinExistence type="predicted"/>
<keyword evidence="1" id="KW-0472">Membrane</keyword>
<feature type="transmembrane region" description="Helical" evidence="1">
    <location>
        <begin position="6"/>
        <end position="32"/>
    </location>
</feature>
<accession>A0A5S3XSI9</accession>
<sequence length="66" mass="7569">MLVELLFIYIMRYSTFDCIFWLIFTMLGLVIYQRGSADNTHSIAVQESKGIQFQFTLVLTGSQGIV</sequence>
<evidence type="ECO:0000313" key="2">
    <source>
        <dbReference type="EMBL" id="TMP42838.1"/>
    </source>
</evidence>
<reference evidence="3" key="3">
    <citation type="submission" date="2019-09" db="EMBL/GenBank/DDBJ databases">
        <title>Co-occurence of chitin degradation, pigmentation and bioactivity in marine Pseudoalteromonas.</title>
        <authorList>
            <person name="Sonnenschein E.C."/>
            <person name="Bech P.K."/>
        </authorList>
    </citation>
    <scope>NUCLEOTIDE SEQUENCE</scope>
    <source>
        <strain evidence="3">S2231</strain>
    </source>
</reference>
<keyword evidence="1" id="KW-0812">Transmembrane</keyword>
<gene>
    <name evidence="3" type="ORF">CWB96_05475</name>
    <name evidence="2" type="ORF">CWB97_10480</name>
</gene>
<name>A0A5S3XSI9_9GAMM</name>
<dbReference type="AlphaFoldDB" id="A0A5S3XSI9"/>
<evidence type="ECO:0000313" key="3">
    <source>
        <dbReference type="EMBL" id="TMP61074.1"/>
    </source>
</evidence>
<evidence type="ECO:0000313" key="4">
    <source>
        <dbReference type="Proteomes" id="UP000305730"/>
    </source>
</evidence>